<comment type="caution">
    <text evidence="1">The sequence shown here is derived from an EMBL/GenBank/DDBJ whole genome shotgun (WGS) entry which is preliminary data.</text>
</comment>
<gene>
    <name evidence="1" type="ORF">SO802_023750</name>
</gene>
<evidence type="ECO:0000313" key="2">
    <source>
        <dbReference type="Proteomes" id="UP001459277"/>
    </source>
</evidence>
<proteinExistence type="predicted"/>
<evidence type="ECO:0000313" key="1">
    <source>
        <dbReference type="EMBL" id="KAK9994047.1"/>
    </source>
</evidence>
<sequence length="95" mass="10904">MEENGEILKFLNKKRIKKQHEQKSLCSQRISELPDFHSMTHLQIPRILLEAAGWEWAINGVGRVGKPHRDTKREILDSSVLELSLKCHGCDLSEA</sequence>
<name>A0AAW2C7H8_9ROSI</name>
<dbReference type="EMBL" id="JAZDWU010000008">
    <property type="protein sequence ID" value="KAK9994047.1"/>
    <property type="molecule type" value="Genomic_DNA"/>
</dbReference>
<accession>A0AAW2C7H8</accession>
<dbReference type="Proteomes" id="UP001459277">
    <property type="component" value="Unassembled WGS sequence"/>
</dbReference>
<organism evidence="1 2">
    <name type="scientific">Lithocarpus litseifolius</name>
    <dbReference type="NCBI Taxonomy" id="425828"/>
    <lineage>
        <taxon>Eukaryota</taxon>
        <taxon>Viridiplantae</taxon>
        <taxon>Streptophyta</taxon>
        <taxon>Embryophyta</taxon>
        <taxon>Tracheophyta</taxon>
        <taxon>Spermatophyta</taxon>
        <taxon>Magnoliopsida</taxon>
        <taxon>eudicotyledons</taxon>
        <taxon>Gunneridae</taxon>
        <taxon>Pentapetalae</taxon>
        <taxon>rosids</taxon>
        <taxon>fabids</taxon>
        <taxon>Fagales</taxon>
        <taxon>Fagaceae</taxon>
        <taxon>Lithocarpus</taxon>
    </lineage>
</organism>
<dbReference type="AlphaFoldDB" id="A0AAW2C7H8"/>
<reference evidence="1 2" key="1">
    <citation type="submission" date="2024-01" db="EMBL/GenBank/DDBJ databases">
        <title>A telomere-to-telomere, gap-free genome of sweet tea (Lithocarpus litseifolius).</title>
        <authorList>
            <person name="Zhou J."/>
        </authorList>
    </citation>
    <scope>NUCLEOTIDE SEQUENCE [LARGE SCALE GENOMIC DNA]</scope>
    <source>
        <strain evidence="1">Zhou-2022a</strain>
        <tissue evidence="1">Leaf</tissue>
    </source>
</reference>
<keyword evidence="2" id="KW-1185">Reference proteome</keyword>
<protein>
    <submittedName>
        <fullName evidence="1">Uncharacterized protein</fullName>
    </submittedName>
</protein>